<accession>A0A9X1X6W0</accession>
<comment type="caution">
    <text evidence="1">The sequence shown here is derived from an EMBL/GenBank/DDBJ whole genome shotgun (WGS) entry which is preliminary data.</text>
</comment>
<name>A0A9X1X6W0_9SPHI</name>
<keyword evidence="2" id="KW-1185">Reference proteome</keyword>
<dbReference type="EMBL" id="JALJEJ010000015">
    <property type="protein sequence ID" value="MCJ8211988.1"/>
    <property type="molecule type" value="Genomic_DNA"/>
</dbReference>
<proteinExistence type="predicted"/>
<protein>
    <submittedName>
        <fullName evidence="1">Uncharacterized protein</fullName>
    </submittedName>
</protein>
<evidence type="ECO:0000313" key="1">
    <source>
        <dbReference type="EMBL" id="MCJ8211988.1"/>
    </source>
</evidence>
<dbReference type="RefSeq" id="WP_245133130.1">
    <property type="nucleotide sequence ID" value="NZ_JALJEJ010000015.1"/>
</dbReference>
<gene>
    <name evidence="1" type="ORF">MUY27_19880</name>
</gene>
<evidence type="ECO:0000313" key="2">
    <source>
        <dbReference type="Proteomes" id="UP001139450"/>
    </source>
</evidence>
<sequence>MEGIIELHYRKVITINTSGAWEKLVFEDSFTEFKLQAQNFTVGTAYTSYAQLQRHVPQAAQLSARVTPAVNGYVKQLDGLIPDVLNNIGKRFLRFDQYQFELINSDITDKAKHQVAVNFYSRRLRWYKTIANLLLVSEMDEDAGAKQTNLFALPLYVNIKSFQPFEA</sequence>
<dbReference type="Proteomes" id="UP001139450">
    <property type="component" value="Unassembled WGS sequence"/>
</dbReference>
<organism evidence="1 2">
    <name type="scientific">Mucilaginibacter straminoryzae</name>
    <dbReference type="NCBI Taxonomy" id="2932774"/>
    <lineage>
        <taxon>Bacteria</taxon>
        <taxon>Pseudomonadati</taxon>
        <taxon>Bacteroidota</taxon>
        <taxon>Sphingobacteriia</taxon>
        <taxon>Sphingobacteriales</taxon>
        <taxon>Sphingobacteriaceae</taxon>
        <taxon>Mucilaginibacter</taxon>
    </lineage>
</organism>
<dbReference type="AlphaFoldDB" id="A0A9X1X6W0"/>
<reference evidence="1" key="1">
    <citation type="submission" date="2022-04" db="EMBL/GenBank/DDBJ databases">
        <title>Mucilaginibacter sp. RS28 isolated from freshwater.</title>
        <authorList>
            <person name="Ko S.-R."/>
        </authorList>
    </citation>
    <scope>NUCLEOTIDE SEQUENCE</scope>
    <source>
        <strain evidence="1">RS28</strain>
    </source>
</reference>